<name>A0AB33J128_9BACT</name>
<reference evidence="4" key="1">
    <citation type="submission" date="2024-07" db="EMBL/GenBank/DDBJ databases">
        <title>Complete genome sequence of Prevotella sp. YM-2024 GTC17254.</title>
        <authorList>
            <person name="Hayashi M."/>
            <person name="Muto Y."/>
            <person name="Tanaka K."/>
            <person name="Niwa H."/>
        </authorList>
    </citation>
    <scope>NUCLEOTIDE SEQUENCE</scope>
    <source>
        <strain evidence="4">GTC17254</strain>
    </source>
</reference>
<dbReference type="GO" id="GO:0046872">
    <property type="term" value="F:metal ion binding"/>
    <property type="evidence" value="ECO:0007669"/>
    <property type="project" value="InterPro"/>
</dbReference>
<organism evidence="4">
    <name type="scientific">Prevotella sp. GTC17254</name>
    <dbReference type="NCBI Taxonomy" id="3236794"/>
    <lineage>
        <taxon>Bacteria</taxon>
        <taxon>Pseudomonadati</taxon>
        <taxon>Bacteroidota</taxon>
        <taxon>Bacteroidia</taxon>
        <taxon>Bacteroidales</taxon>
        <taxon>Prevotellaceae</taxon>
        <taxon>Prevotella</taxon>
    </lineage>
</organism>
<dbReference type="PANTHER" id="PTHR22953">
    <property type="entry name" value="ACID PHOSPHATASE RELATED"/>
    <property type="match status" value="1"/>
</dbReference>
<dbReference type="Gene3D" id="3.60.21.10">
    <property type="match status" value="1"/>
</dbReference>
<feature type="domain" description="Calcineurin-like phosphoesterase" evidence="2">
    <location>
        <begin position="142"/>
        <end position="333"/>
    </location>
</feature>
<evidence type="ECO:0000259" key="3">
    <source>
        <dbReference type="Pfam" id="PF16656"/>
    </source>
</evidence>
<dbReference type="Pfam" id="PF16656">
    <property type="entry name" value="Pur_ac_phosph_N"/>
    <property type="match status" value="1"/>
</dbReference>
<evidence type="ECO:0000259" key="2">
    <source>
        <dbReference type="Pfam" id="PF00149"/>
    </source>
</evidence>
<dbReference type="Pfam" id="PF00149">
    <property type="entry name" value="Metallophos"/>
    <property type="match status" value="1"/>
</dbReference>
<dbReference type="EMBL" id="AP035786">
    <property type="protein sequence ID" value="BFO73851.1"/>
    <property type="molecule type" value="Genomic_DNA"/>
</dbReference>
<accession>A0AB33J128</accession>
<dbReference type="InterPro" id="IPR015914">
    <property type="entry name" value="PAPs_N"/>
</dbReference>
<feature type="domain" description="Purple acid phosphatase N-terminal" evidence="3">
    <location>
        <begin position="31"/>
        <end position="104"/>
    </location>
</feature>
<evidence type="ECO:0000313" key="4">
    <source>
        <dbReference type="EMBL" id="BFO73851.1"/>
    </source>
</evidence>
<dbReference type="InterPro" id="IPR029052">
    <property type="entry name" value="Metallo-depent_PP-like"/>
</dbReference>
<sequence length="385" mass="44675">MRKTILFLLLLCAMTVYGIKITHGPYICDMDSTGVTIVWQTDKPGMAWVELAEPGEDHFYSKERTKYFDTAFGRRVLNDTIHRVHIKGLKPGTQYRYRIFTQELKKWIWDNKHEMGDIASSVVYKHEPYSFRTFPTQTDDLTFIVLNDIHERADFMKTLCKDVDFKKTDFVVLNGDMSNRIDTSDEIYKGYIDTCVAMFATSVPMLMNRGNHETRGGFSEYLHRFFPTEDGKFYRLRNFGGIDFLFIDSGEDKPDTDIEYYGTASYDAYRTEQAQWLDRLIAKGEIGKRPLIVFSHIPPTLHHWHGANHMLETIIPRLNQLNVTVMLSGHLHQHAYAEAGGPISFPNIANSNMAYMKCHIHQGKITIDCIETGNKRTHHYEYKLK</sequence>
<keyword evidence="1" id="KW-0732">Signal</keyword>
<dbReference type="InterPro" id="IPR039331">
    <property type="entry name" value="PAPs-like"/>
</dbReference>
<dbReference type="AlphaFoldDB" id="A0AB33J128"/>
<gene>
    <name evidence="4" type="ORF">GTC17254_14480</name>
</gene>
<evidence type="ECO:0000256" key="1">
    <source>
        <dbReference type="ARBA" id="ARBA00022729"/>
    </source>
</evidence>
<dbReference type="InterPro" id="IPR004843">
    <property type="entry name" value="Calcineurin-like_PHP"/>
</dbReference>
<dbReference type="InterPro" id="IPR008963">
    <property type="entry name" value="Purple_acid_Pase-like_N"/>
</dbReference>
<proteinExistence type="predicted"/>
<dbReference type="PANTHER" id="PTHR22953:SF153">
    <property type="entry name" value="PURPLE ACID PHOSPHATASE"/>
    <property type="match status" value="1"/>
</dbReference>
<dbReference type="SUPFAM" id="SSF49363">
    <property type="entry name" value="Purple acid phosphatase, N-terminal domain"/>
    <property type="match status" value="1"/>
</dbReference>
<dbReference type="SUPFAM" id="SSF56300">
    <property type="entry name" value="Metallo-dependent phosphatases"/>
    <property type="match status" value="1"/>
</dbReference>
<dbReference type="GO" id="GO:0003993">
    <property type="term" value="F:acid phosphatase activity"/>
    <property type="evidence" value="ECO:0007669"/>
    <property type="project" value="InterPro"/>
</dbReference>
<dbReference type="Gene3D" id="2.60.40.380">
    <property type="entry name" value="Purple acid phosphatase-like, N-terminal"/>
    <property type="match status" value="1"/>
</dbReference>
<protein>
    <submittedName>
        <fullName evidence="4">Metallophosphoesterase</fullName>
    </submittedName>
</protein>